<keyword evidence="3 11" id="KW-0812">Transmembrane</keyword>
<dbReference type="SUPFAM" id="SSF81660">
    <property type="entry name" value="Metal cation-transporting ATPase, ATP-binding domain N"/>
    <property type="match status" value="1"/>
</dbReference>
<keyword evidence="5 11" id="KW-0547">Nucleotide-binding</keyword>
<name>A0A1Q9CM39_SYMMI</name>
<dbReference type="PANTHER" id="PTHR43079">
    <property type="entry name" value="PROBABLE CADMIUM/ZINC-TRANSPORTING ATPASE HMA1"/>
    <property type="match status" value="1"/>
</dbReference>
<dbReference type="InterPro" id="IPR023299">
    <property type="entry name" value="ATPase_P-typ_cyto_dom_N"/>
</dbReference>
<evidence type="ECO:0000259" key="12">
    <source>
        <dbReference type="Pfam" id="PF00122"/>
    </source>
</evidence>
<keyword evidence="6 11" id="KW-0067">ATP-binding</keyword>
<dbReference type="Gene3D" id="2.70.150.10">
    <property type="entry name" value="Calcium-transporting ATPase, cytoplasmic transduction domain A"/>
    <property type="match status" value="1"/>
</dbReference>
<dbReference type="GO" id="GO:0046872">
    <property type="term" value="F:metal ion binding"/>
    <property type="evidence" value="ECO:0007669"/>
    <property type="project" value="UniProtKB-KW"/>
</dbReference>
<dbReference type="InterPro" id="IPR051949">
    <property type="entry name" value="Cation_Transport_ATPase"/>
</dbReference>
<evidence type="ECO:0000256" key="11">
    <source>
        <dbReference type="RuleBase" id="RU362081"/>
    </source>
</evidence>
<dbReference type="GO" id="GO:0019829">
    <property type="term" value="F:ATPase-coupled monoatomic cation transmembrane transporter activity"/>
    <property type="evidence" value="ECO:0007669"/>
    <property type="project" value="InterPro"/>
</dbReference>
<evidence type="ECO:0000256" key="6">
    <source>
        <dbReference type="ARBA" id="ARBA00022840"/>
    </source>
</evidence>
<feature type="transmembrane region" description="Helical" evidence="11">
    <location>
        <begin position="651"/>
        <end position="669"/>
    </location>
</feature>
<evidence type="ECO:0000256" key="4">
    <source>
        <dbReference type="ARBA" id="ARBA00022723"/>
    </source>
</evidence>
<dbReference type="InterPro" id="IPR018303">
    <property type="entry name" value="ATPase_P-typ_P_site"/>
</dbReference>
<comment type="similarity">
    <text evidence="2 11">Belongs to the cation transport ATPase (P-type) (TC 3.A.3) family. Type IB subfamily.</text>
</comment>
<feature type="transmembrane region" description="Helical" evidence="11">
    <location>
        <begin position="398"/>
        <end position="417"/>
    </location>
</feature>
<keyword evidence="10 11" id="KW-0472">Membrane</keyword>
<protein>
    <submittedName>
        <fullName evidence="13">Putative cadmium/zinc-transporting ATPase HMA1, chloroplastic</fullName>
    </submittedName>
</protein>
<keyword evidence="4 11" id="KW-0479">Metal-binding</keyword>
<feature type="transmembrane region" description="Helical" evidence="11">
    <location>
        <begin position="575"/>
        <end position="596"/>
    </location>
</feature>
<gene>
    <name evidence="13" type="primary">HMA1</name>
    <name evidence="13" type="ORF">AK812_SmicGene35211</name>
</gene>
<keyword evidence="14" id="KW-1185">Reference proteome</keyword>
<dbReference type="Gene3D" id="3.40.1110.10">
    <property type="entry name" value="Calcium-transporting ATPase, cytoplasmic domain N"/>
    <property type="match status" value="1"/>
</dbReference>
<dbReference type="InterPro" id="IPR001757">
    <property type="entry name" value="P_typ_ATPase"/>
</dbReference>
<dbReference type="Proteomes" id="UP000186817">
    <property type="component" value="Unassembled WGS sequence"/>
</dbReference>
<dbReference type="OrthoDB" id="432719at2759"/>
<dbReference type="GO" id="GO:0016020">
    <property type="term" value="C:membrane"/>
    <property type="evidence" value="ECO:0007669"/>
    <property type="project" value="UniProtKB-SubCell"/>
</dbReference>
<evidence type="ECO:0000256" key="1">
    <source>
        <dbReference type="ARBA" id="ARBA00004141"/>
    </source>
</evidence>
<feature type="domain" description="P-type ATPase A" evidence="12">
    <location>
        <begin position="870"/>
        <end position="967"/>
    </location>
</feature>
<dbReference type="InterPro" id="IPR036412">
    <property type="entry name" value="HAD-like_sf"/>
</dbReference>
<dbReference type="PROSITE" id="PS00154">
    <property type="entry name" value="ATPASE_E1_E2"/>
    <property type="match status" value="1"/>
</dbReference>
<evidence type="ECO:0000256" key="8">
    <source>
        <dbReference type="ARBA" id="ARBA00022967"/>
    </source>
</evidence>
<evidence type="ECO:0000256" key="9">
    <source>
        <dbReference type="ARBA" id="ARBA00022989"/>
    </source>
</evidence>
<feature type="transmembrane region" description="Helical" evidence="11">
    <location>
        <begin position="77"/>
        <end position="98"/>
    </location>
</feature>
<dbReference type="InterPro" id="IPR027256">
    <property type="entry name" value="P-typ_ATPase_IB"/>
</dbReference>
<feature type="transmembrane region" description="Helical" evidence="11">
    <location>
        <begin position="545"/>
        <end position="563"/>
    </location>
</feature>
<sequence length="1451" mass="157780">MIMRISSMAMTMTTSIHTALPPQNPMKATNTGIVTATSMNTALPPRTPVKAMNTGTVTATATATATVTATAVTVMRLWRITIMITGIVMVVAVGTGTATARTKTSITVVTVAFMMSALLACVKTPGIMSRSLRLAGPVLVYIVYGIPALAGAMQNSAQLDIHFLMTLAAFASVALGHGMEGALLLLLFALSEVLEVRAERSFPYFAMDGEMLDNVGAASTLIGAMVLLMSLTYLTNNSDKDIRRYSYEVISQTIAIFCAVMIFQYVNDVTVKVVNVFGLQQFHLVVQMCQMLVWYGALEFHLYYMSFQGAIVLAKHKLKEVPGMRPSSERVSVWTAVASLFSPEHVMLQQLHPLDHIEDLQSQMTCWKVLLSHVAGFAAINSFGTLQQMDAFCSSWQMSAWIVVIAAISLLLLQWYFDEQRRRVAENWKTFSSLYDDRMEDLYHECYIMWHEEAEEPEDNVLALTLSFLTVQTVRFWISGYMPDVEGLDSWAVQTTRSFSDVETLLMAGAVFCAGTVALDLYAGLHVSDDGDGEEPRTYQVALASFNQAFAWCMYFGCKWLVATQLFVTGPEEKMILHLILAALVTFIAVVAIWVLDKLADLEATGEDLDHAIIQVIGGNSILVGFAWEQCFDRAIEVIAAQSTFFRVPPLAMKLALAAACICIIVPAWRRWILPMVLREGWKFGFVIDGSDPKWGKVFKSKRWRWLMHRAGIQVIGFKRPSLVSQQKRDKNHGMAFQKRRQERGMFKILQKEKALSASDGWPDDSPAKENGLKFVYGGGRDLTRPLLQDSEDSDFYSLDRSVEVLHRQILHLAEVEASNKRLGPEMRQLTEKISDLATLAAEEKLSLRAQASLDALGSLCPETVRRLDAHVKTLADAEQGREVRVLDLRAGDRIFVRAGEVVPVDGRIIDGRSQVGMSHMTGEPLPQAVRPGNSVSSGAVTIDGALLLEVQREAGESTLQRLAKLTSSAKASRPKLVTLVDAVAERWSFAVVVSTALVAAVPPLLFRAPLGRSVYHALVWLITASPCALILSTPLVYLSGLSVAARNGVLLKGGRTLDALAVASGVAFDKTGTLTTGTPVLQSLEEVVDSESAHAKSKGEHQVDALLCAASLGRLSVHPVSRAAVAALPEDKDPLQVTGFQMVAGEGVTGNLLPKEDGVTCKAAMGRPAFVANQVEGSGRSSHALVHALRSRAAKVAKTGSVVMALSVWSPDEEARAWLFHFEDSVKEAAPAVVAEVSRGGPVYMLTGDRHANARSVVDEVGAANFDAVHADLRPEDKLEKVRLYDTLLRETAGKGSWQARLLGLLGVSLGGLVMVGDGVNDAPALAAATAGISLEAQTDGALQSNAVDGSDALILRRASDPRGDSDLKRVAWLLALAQKARNIILQNLCLAGGSILGASSVTLFTGMPLWLGVLLHEGTTMLVGLNSLRLFSSLRSTWRPPFSRYRRKH</sequence>
<feature type="transmembrane region" description="Helical" evidence="11">
    <location>
        <begin position="165"/>
        <end position="190"/>
    </location>
</feature>
<comment type="caution">
    <text evidence="13">The sequence shown here is derived from an EMBL/GenBank/DDBJ whole genome shotgun (WGS) entry which is preliminary data.</text>
</comment>
<dbReference type="GO" id="GO:0005524">
    <property type="term" value="F:ATP binding"/>
    <property type="evidence" value="ECO:0007669"/>
    <property type="project" value="UniProtKB-UniRule"/>
</dbReference>
<keyword evidence="8" id="KW-1278">Translocase</keyword>
<feature type="transmembrane region" description="Helical" evidence="11">
    <location>
        <begin position="245"/>
        <end position="266"/>
    </location>
</feature>
<dbReference type="Pfam" id="PF00122">
    <property type="entry name" value="E1-E2_ATPase"/>
    <property type="match status" value="1"/>
</dbReference>
<feature type="transmembrane region" description="Helical" evidence="11">
    <location>
        <begin position="134"/>
        <end position="153"/>
    </location>
</feature>
<keyword evidence="7" id="KW-0460">Magnesium</keyword>
<dbReference type="InterPro" id="IPR008250">
    <property type="entry name" value="ATPase_P-typ_transduc_dom_A_sf"/>
</dbReference>
<dbReference type="Gene3D" id="3.40.50.1000">
    <property type="entry name" value="HAD superfamily/HAD-like"/>
    <property type="match status" value="1"/>
</dbReference>
<dbReference type="NCBIfam" id="TIGR01494">
    <property type="entry name" value="ATPase_P-type"/>
    <property type="match status" value="1"/>
</dbReference>
<dbReference type="EMBL" id="LSRX01001078">
    <property type="protein sequence ID" value="OLP83966.1"/>
    <property type="molecule type" value="Genomic_DNA"/>
</dbReference>
<dbReference type="SUPFAM" id="SSF56784">
    <property type="entry name" value="HAD-like"/>
    <property type="match status" value="1"/>
</dbReference>
<organism evidence="13 14">
    <name type="scientific">Symbiodinium microadriaticum</name>
    <name type="common">Dinoflagellate</name>
    <name type="synonym">Zooxanthella microadriatica</name>
    <dbReference type="NCBI Taxonomy" id="2951"/>
    <lineage>
        <taxon>Eukaryota</taxon>
        <taxon>Sar</taxon>
        <taxon>Alveolata</taxon>
        <taxon>Dinophyceae</taxon>
        <taxon>Suessiales</taxon>
        <taxon>Symbiodiniaceae</taxon>
        <taxon>Symbiodinium</taxon>
    </lineage>
</organism>
<evidence type="ECO:0000256" key="2">
    <source>
        <dbReference type="ARBA" id="ARBA00006024"/>
    </source>
</evidence>
<evidence type="ECO:0000256" key="10">
    <source>
        <dbReference type="ARBA" id="ARBA00023136"/>
    </source>
</evidence>
<reference evidence="13 14" key="1">
    <citation type="submission" date="2016-02" db="EMBL/GenBank/DDBJ databases">
        <title>Genome analysis of coral dinoflagellate symbionts highlights evolutionary adaptations to a symbiotic lifestyle.</title>
        <authorList>
            <person name="Aranda M."/>
            <person name="Li Y."/>
            <person name="Liew Y.J."/>
            <person name="Baumgarten S."/>
            <person name="Simakov O."/>
            <person name="Wilson M."/>
            <person name="Piel J."/>
            <person name="Ashoor H."/>
            <person name="Bougouffa S."/>
            <person name="Bajic V.B."/>
            <person name="Ryu T."/>
            <person name="Ravasi T."/>
            <person name="Bayer T."/>
            <person name="Micklem G."/>
            <person name="Kim H."/>
            <person name="Bhak J."/>
            <person name="Lajeunesse T.C."/>
            <person name="Voolstra C.R."/>
        </authorList>
    </citation>
    <scope>NUCLEOTIDE SEQUENCE [LARGE SCALE GENOMIC DNA]</scope>
    <source>
        <strain evidence="13 14">CCMP2467</strain>
    </source>
</reference>
<evidence type="ECO:0000256" key="7">
    <source>
        <dbReference type="ARBA" id="ARBA00022842"/>
    </source>
</evidence>
<keyword evidence="9 11" id="KW-1133">Transmembrane helix</keyword>
<dbReference type="PRINTS" id="PR00119">
    <property type="entry name" value="CATATPASE"/>
</dbReference>
<dbReference type="PANTHER" id="PTHR43079:SF1">
    <property type="entry name" value="CADMIUM_ZINC-TRANSPORTING ATPASE HMA1, CHLOROPLASTIC-RELATED"/>
    <property type="match status" value="1"/>
</dbReference>
<dbReference type="GO" id="GO:0016887">
    <property type="term" value="F:ATP hydrolysis activity"/>
    <property type="evidence" value="ECO:0007669"/>
    <property type="project" value="InterPro"/>
</dbReference>
<evidence type="ECO:0000313" key="13">
    <source>
        <dbReference type="EMBL" id="OLP83966.1"/>
    </source>
</evidence>
<accession>A0A1Q9CM39</accession>
<feature type="transmembrane region" description="Helical" evidence="11">
    <location>
        <begin position="301"/>
        <end position="318"/>
    </location>
</feature>
<comment type="subcellular location">
    <subcellularLocation>
        <location evidence="1">Membrane</location>
        <topology evidence="1">Multi-pass membrane protein</topology>
    </subcellularLocation>
</comment>
<feature type="transmembrane region" description="Helical" evidence="11">
    <location>
        <begin position="104"/>
        <end position="122"/>
    </location>
</feature>
<evidence type="ECO:0000256" key="5">
    <source>
        <dbReference type="ARBA" id="ARBA00022741"/>
    </source>
</evidence>
<evidence type="ECO:0000256" key="3">
    <source>
        <dbReference type="ARBA" id="ARBA00022692"/>
    </source>
</evidence>
<dbReference type="NCBIfam" id="TIGR01525">
    <property type="entry name" value="ATPase-IB_hvy"/>
    <property type="match status" value="1"/>
</dbReference>
<dbReference type="Pfam" id="PF00702">
    <property type="entry name" value="Hydrolase"/>
    <property type="match status" value="1"/>
</dbReference>
<feature type="transmembrane region" description="Helical" evidence="11">
    <location>
        <begin position="211"/>
        <end position="233"/>
    </location>
</feature>
<feature type="transmembrane region" description="Helical" evidence="11">
    <location>
        <begin position="505"/>
        <end position="525"/>
    </location>
</feature>
<proteinExistence type="inferred from homology"/>
<dbReference type="InterPro" id="IPR059000">
    <property type="entry name" value="ATPase_P-type_domA"/>
</dbReference>
<dbReference type="SUPFAM" id="SSF81653">
    <property type="entry name" value="Calcium ATPase, transduction domain A"/>
    <property type="match status" value="1"/>
</dbReference>
<evidence type="ECO:0000313" key="14">
    <source>
        <dbReference type="Proteomes" id="UP000186817"/>
    </source>
</evidence>
<dbReference type="InterPro" id="IPR023214">
    <property type="entry name" value="HAD_sf"/>
</dbReference>